<evidence type="ECO:0000313" key="3">
    <source>
        <dbReference type="Proteomes" id="UP001152320"/>
    </source>
</evidence>
<proteinExistence type="predicted"/>
<keyword evidence="1" id="KW-0812">Transmembrane</keyword>
<reference evidence="2" key="1">
    <citation type="submission" date="2021-10" db="EMBL/GenBank/DDBJ databases">
        <title>Tropical sea cucumber genome reveals ecological adaptation and Cuvierian tubules defense mechanism.</title>
        <authorList>
            <person name="Chen T."/>
        </authorList>
    </citation>
    <scope>NUCLEOTIDE SEQUENCE</scope>
    <source>
        <strain evidence="2">Nanhai2018</strain>
        <tissue evidence="2">Muscle</tissue>
    </source>
</reference>
<gene>
    <name evidence="2" type="ORF">HOLleu_08632</name>
</gene>
<comment type="caution">
    <text evidence="2">The sequence shown here is derived from an EMBL/GenBank/DDBJ whole genome shotgun (WGS) entry which is preliminary data.</text>
</comment>
<name>A0A9Q1CJ91_HOLLE</name>
<keyword evidence="1" id="KW-0472">Membrane</keyword>
<accession>A0A9Q1CJ91</accession>
<dbReference type="AlphaFoldDB" id="A0A9Q1CJ91"/>
<keyword evidence="1" id="KW-1133">Transmembrane helix</keyword>
<organism evidence="2 3">
    <name type="scientific">Holothuria leucospilota</name>
    <name type="common">Black long sea cucumber</name>
    <name type="synonym">Mertensiothuria leucospilota</name>
    <dbReference type="NCBI Taxonomy" id="206669"/>
    <lineage>
        <taxon>Eukaryota</taxon>
        <taxon>Metazoa</taxon>
        <taxon>Echinodermata</taxon>
        <taxon>Eleutherozoa</taxon>
        <taxon>Echinozoa</taxon>
        <taxon>Holothuroidea</taxon>
        <taxon>Aspidochirotacea</taxon>
        <taxon>Aspidochirotida</taxon>
        <taxon>Holothuriidae</taxon>
        <taxon>Holothuria</taxon>
    </lineage>
</organism>
<feature type="transmembrane region" description="Helical" evidence="1">
    <location>
        <begin position="12"/>
        <end position="32"/>
    </location>
</feature>
<evidence type="ECO:0000256" key="1">
    <source>
        <dbReference type="SAM" id="Phobius"/>
    </source>
</evidence>
<keyword evidence="3" id="KW-1185">Reference proteome</keyword>
<dbReference type="EMBL" id="JAIZAY010000003">
    <property type="protein sequence ID" value="KAJ8045594.1"/>
    <property type="molecule type" value="Genomic_DNA"/>
</dbReference>
<protein>
    <submittedName>
        <fullName evidence="2">Uncharacterized protein</fullName>
    </submittedName>
</protein>
<dbReference type="Proteomes" id="UP001152320">
    <property type="component" value="Chromosome 3"/>
</dbReference>
<sequence length="52" mass="6529">MLGHHGFFWNRAYIIETSMHFCILVFLSFFFVEGIRLEKLWLFWFLYPITFY</sequence>
<evidence type="ECO:0000313" key="2">
    <source>
        <dbReference type="EMBL" id="KAJ8045594.1"/>
    </source>
</evidence>